<evidence type="ECO:0000313" key="1">
    <source>
        <dbReference type="EMBL" id="MBB3677973.1"/>
    </source>
</evidence>
<reference evidence="1 2" key="1">
    <citation type="submission" date="2020-08" db="EMBL/GenBank/DDBJ databases">
        <title>Sequencing the genomes of 1000 actinobacteria strains.</title>
        <authorList>
            <person name="Klenk H.-P."/>
        </authorList>
    </citation>
    <scope>NUCLEOTIDE SEQUENCE [LARGE SCALE GENOMIC DNA]</scope>
    <source>
        <strain evidence="1 2">DSM 16678</strain>
    </source>
</reference>
<name>A0A839YDY7_9ACTN</name>
<sequence>MRGRRMTTSHEPDDLPAFGRAIVEQFAAG</sequence>
<protein>
    <submittedName>
        <fullName evidence="1">Uncharacterized protein</fullName>
    </submittedName>
</protein>
<organism evidence="1 2">
    <name type="scientific">Modestobacter versicolor</name>
    <dbReference type="NCBI Taxonomy" id="429133"/>
    <lineage>
        <taxon>Bacteria</taxon>
        <taxon>Bacillati</taxon>
        <taxon>Actinomycetota</taxon>
        <taxon>Actinomycetes</taxon>
        <taxon>Geodermatophilales</taxon>
        <taxon>Geodermatophilaceae</taxon>
        <taxon>Modestobacter</taxon>
    </lineage>
</organism>
<accession>A0A839YDY7</accession>
<evidence type="ECO:0000313" key="2">
    <source>
        <dbReference type="Proteomes" id="UP000580718"/>
    </source>
</evidence>
<dbReference type="EMBL" id="JACIBU010000001">
    <property type="protein sequence ID" value="MBB3677973.1"/>
    <property type="molecule type" value="Genomic_DNA"/>
</dbReference>
<gene>
    <name evidence="1" type="ORF">FHX36_003708</name>
</gene>
<dbReference type="Proteomes" id="UP000580718">
    <property type="component" value="Unassembled WGS sequence"/>
</dbReference>
<dbReference type="AlphaFoldDB" id="A0A839YDY7"/>
<proteinExistence type="predicted"/>
<comment type="caution">
    <text evidence="1">The sequence shown here is derived from an EMBL/GenBank/DDBJ whole genome shotgun (WGS) entry which is preliminary data.</text>
</comment>